<dbReference type="EMBL" id="GISG01144348">
    <property type="protein sequence ID" value="MBA4646001.1"/>
    <property type="molecule type" value="Transcribed_RNA"/>
</dbReference>
<dbReference type="AlphaFoldDB" id="A0A7C9DL89"/>
<reference evidence="1" key="2">
    <citation type="submission" date="2020-07" db="EMBL/GenBank/DDBJ databases">
        <authorList>
            <person name="Vera ALvarez R."/>
            <person name="Arias-Moreno D.M."/>
            <person name="Jimenez-Jacinto V."/>
            <person name="Jimenez-Bremont J.F."/>
            <person name="Swaminathan K."/>
            <person name="Moose S.P."/>
            <person name="Guerrero-Gonzalez M.L."/>
            <person name="Marino-Ramirez L."/>
            <person name="Landsman D."/>
            <person name="Rodriguez-Kessler M."/>
            <person name="Delgado-Sanchez P."/>
        </authorList>
    </citation>
    <scope>NUCLEOTIDE SEQUENCE</scope>
    <source>
        <tissue evidence="1">Cladode</tissue>
    </source>
</reference>
<name>A0A7C9DL89_OPUST</name>
<organism evidence="1">
    <name type="scientific">Opuntia streptacantha</name>
    <name type="common">Prickly pear cactus</name>
    <name type="synonym">Opuntia cardona</name>
    <dbReference type="NCBI Taxonomy" id="393608"/>
    <lineage>
        <taxon>Eukaryota</taxon>
        <taxon>Viridiplantae</taxon>
        <taxon>Streptophyta</taxon>
        <taxon>Embryophyta</taxon>
        <taxon>Tracheophyta</taxon>
        <taxon>Spermatophyta</taxon>
        <taxon>Magnoliopsida</taxon>
        <taxon>eudicotyledons</taxon>
        <taxon>Gunneridae</taxon>
        <taxon>Pentapetalae</taxon>
        <taxon>Caryophyllales</taxon>
        <taxon>Cactineae</taxon>
        <taxon>Cactaceae</taxon>
        <taxon>Opuntioideae</taxon>
        <taxon>Opuntia</taxon>
    </lineage>
</organism>
<protein>
    <submittedName>
        <fullName evidence="1">Uncharacterized protein</fullName>
    </submittedName>
</protein>
<accession>A0A7C9DL89</accession>
<sequence>MLLQGIRNMFNNPSTSIVEKFIFHIYIVMCKEGPRCRMEADIDFLPSQPSQATYHFLFHKFMIFNCILSARLSLCSLFCFGDFRSKMRTIRGNRWTILYVHNMLITIQRLLRELRKFILSPYGRCTPTNHMVIGGICIENATFKCSKRRYKLPIFTIRCHF</sequence>
<evidence type="ECO:0000313" key="1">
    <source>
        <dbReference type="EMBL" id="MBA4646001.1"/>
    </source>
</evidence>
<reference evidence="1" key="1">
    <citation type="journal article" date="2013" name="J. Plant Res.">
        <title>Effect of fungi and light on seed germination of three Opuntia species from semiarid lands of central Mexico.</title>
        <authorList>
            <person name="Delgado-Sanchez P."/>
            <person name="Jimenez-Bremont J.F."/>
            <person name="Guerrero-Gonzalez Mde L."/>
            <person name="Flores J."/>
        </authorList>
    </citation>
    <scope>NUCLEOTIDE SEQUENCE</scope>
    <source>
        <tissue evidence="1">Cladode</tissue>
    </source>
</reference>
<proteinExistence type="predicted"/>